<evidence type="ECO:0000256" key="1">
    <source>
        <dbReference type="SAM" id="SignalP"/>
    </source>
</evidence>
<keyword evidence="3" id="KW-1185">Reference proteome</keyword>
<evidence type="ECO:0000313" key="2">
    <source>
        <dbReference type="EMBL" id="ATZ45266.1"/>
    </source>
</evidence>
<reference evidence="2 3" key="3">
    <citation type="journal article" date="2017" name="Mol. Plant Pathol.">
        <title>A gapless genome sequence of the fungus Botrytis cinerea.</title>
        <authorList>
            <person name="Van Kan J.A."/>
            <person name="Stassen J.H."/>
            <person name="Mosbach A."/>
            <person name="Van Der Lee T.A."/>
            <person name="Faino L."/>
            <person name="Farmer A.D."/>
            <person name="Papasotiriou D.G."/>
            <person name="Zhou S."/>
            <person name="Seidl M.F."/>
            <person name="Cottam E."/>
            <person name="Edel D."/>
            <person name="Hahn M."/>
            <person name="Schwartz D.C."/>
            <person name="Dietrich R.A."/>
            <person name="Widdison S."/>
            <person name="Scalliet G."/>
        </authorList>
    </citation>
    <scope>NUCLEOTIDE SEQUENCE [LARGE SCALE GENOMIC DNA]</scope>
    <source>
        <strain evidence="2 3">B05.10</strain>
    </source>
</reference>
<feature type="chain" id="PRO_5016946395" description="Cytochrome p450 protein" evidence="1">
    <location>
        <begin position="18"/>
        <end position="198"/>
    </location>
</feature>
<dbReference type="KEGG" id="bfu:BCIN_01g00790"/>
<sequence length="198" mass="20617">MKFTSSLLFLFGGLASTAVLHKRTSSTTDSFHLYAYGTGIGGLPVFYSDGNAFIGNTVPEGSKVNANITFTPSSSSEWIVTPSSSGNSSNLAFTNTTTSALVINPTSSGLTNVGFTGAAVGNSTTKGLSVSTAGNGTTKGFISFGNWAMWKDPSTEKIVSNFYATPHCDGVWQLMWNAEDVDDGSSVSVAVRKTAPSH</sequence>
<protein>
    <recommendedName>
        <fullName evidence="4">Cytochrome p450 protein</fullName>
    </recommendedName>
</protein>
<reference evidence="2 3" key="1">
    <citation type="journal article" date="2011" name="PLoS Genet.">
        <title>Genomic analysis of the necrotrophic fungal pathogens Sclerotinia sclerotiorum and Botrytis cinerea.</title>
        <authorList>
            <person name="Amselem J."/>
            <person name="Cuomo C.A."/>
            <person name="van Kan J.A."/>
            <person name="Viaud M."/>
            <person name="Benito E.P."/>
            <person name="Couloux A."/>
            <person name="Coutinho P.M."/>
            <person name="de Vries R.P."/>
            <person name="Dyer P.S."/>
            <person name="Fillinger S."/>
            <person name="Fournier E."/>
            <person name="Gout L."/>
            <person name="Hahn M."/>
            <person name="Kohn L."/>
            <person name="Lapalu N."/>
            <person name="Plummer K.M."/>
            <person name="Pradier J.M."/>
            <person name="Quevillon E."/>
            <person name="Sharon A."/>
            <person name="Simon A."/>
            <person name="ten Have A."/>
            <person name="Tudzynski B."/>
            <person name="Tudzynski P."/>
            <person name="Wincker P."/>
            <person name="Andrew M."/>
            <person name="Anthouard V."/>
            <person name="Beever R.E."/>
            <person name="Beffa R."/>
            <person name="Benoit I."/>
            <person name="Bouzid O."/>
            <person name="Brault B."/>
            <person name="Chen Z."/>
            <person name="Choquer M."/>
            <person name="Collemare J."/>
            <person name="Cotton P."/>
            <person name="Danchin E.G."/>
            <person name="Da Silva C."/>
            <person name="Gautier A."/>
            <person name="Giraud C."/>
            <person name="Giraud T."/>
            <person name="Gonzalez C."/>
            <person name="Grossetete S."/>
            <person name="Guldener U."/>
            <person name="Henrissat B."/>
            <person name="Howlett B.J."/>
            <person name="Kodira C."/>
            <person name="Kretschmer M."/>
            <person name="Lappartient A."/>
            <person name="Leroch M."/>
            <person name="Levis C."/>
            <person name="Mauceli E."/>
            <person name="Neuveglise C."/>
            <person name="Oeser B."/>
            <person name="Pearson M."/>
            <person name="Poulain J."/>
            <person name="Poussereau N."/>
            <person name="Quesneville H."/>
            <person name="Rascle C."/>
            <person name="Schumacher J."/>
            <person name="Segurens B."/>
            <person name="Sexton A."/>
            <person name="Silva E."/>
            <person name="Sirven C."/>
            <person name="Soanes D.M."/>
            <person name="Talbot N.J."/>
            <person name="Templeton M."/>
            <person name="Yandava C."/>
            <person name="Yarden O."/>
            <person name="Zeng Q."/>
            <person name="Rollins J.A."/>
            <person name="Lebrun M.H."/>
            <person name="Dickman M."/>
        </authorList>
    </citation>
    <scope>NUCLEOTIDE SEQUENCE [LARGE SCALE GENOMIC DNA]</scope>
    <source>
        <strain evidence="2 3">B05.10</strain>
    </source>
</reference>
<dbReference type="EMBL" id="CP009805">
    <property type="protein sequence ID" value="ATZ45266.1"/>
    <property type="molecule type" value="Genomic_DNA"/>
</dbReference>
<evidence type="ECO:0008006" key="4">
    <source>
        <dbReference type="Google" id="ProtNLM"/>
    </source>
</evidence>
<feature type="signal peptide" evidence="1">
    <location>
        <begin position="1"/>
        <end position="17"/>
    </location>
</feature>
<accession>A0A384J425</accession>
<evidence type="ECO:0000313" key="3">
    <source>
        <dbReference type="Proteomes" id="UP000001798"/>
    </source>
</evidence>
<keyword evidence="1" id="KW-0732">Signal</keyword>
<dbReference type="Proteomes" id="UP000001798">
    <property type="component" value="Chromosome 1"/>
</dbReference>
<dbReference type="OMA" id="GDITTKW"/>
<dbReference type="AlphaFoldDB" id="A0A384J425"/>
<dbReference type="GeneID" id="5427722"/>
<proteinExistence type="predicted"/>
<dbReference type="OrthoDB" id="5230873at2759"/>
<gene>
    <name evidence="2" type="ORF">BCIN_01g00790</name>
</gene>
<dbReference type="VEuPathDB" id="FungiDB:Bcin01g00790"/>
<dbReference type="RefSeq" id="XP_001547253.1">
    <property type="nucleotide sequence ID" value="XM_001547203.2"/>
</dbReference>
<reference evidence="2 3" key="2">
    <citation type="journal article" date="2012" name="Eukaryot. Cell">
        <title>Genome update of Botrytis cinerea strains B05.10 and T4.</title>
        <authorList>
            <person name="Staats M."/>
            <person name="van Kan J.A."/>
        </authorList>
    </citation>
    <scope>NUCLEOTIDE SEQUENCE [LARGE SCALE GENOMIC DNA]</scope>
    <source>
        <strain evidence="2 3">B05.10</strain>
    </source>
</reference>
<name>A0A384J425_BOTFB</name>
<organism evidence="2 3">
    <name type="scientific">Botryotinia fuckeliana (strain B05.10)</name>
    <name type="common">Noble rot fungus</name>
    <name type="synonym">Botrytis cinerea</name>
    <dbReference type="NCBI Taxonomy" id="332648"/>
    <lineage>
        <taxon>Eukaryota</taxon>
        <taxon>Fungi</taxon>
        <taxon>Dikarya</taxon>
        <taxon>Ascomycota</taxon>
        <taxon>Pezizomycotina</taxon>
        <taxon>Leotiomycetes</taxon>
        <taxon>Helotiales</taxon>
        <taxon>Sclerotiniaceae</taxon>
        <taxon>Botrytis</taxon>
    </lineage>
</organism>